<evidence type="ECO:0000313" key="2">
    <source>
        <dbReference type="Proteomes" id="UP000314294"/>
    </source>
</evidence>
<name>A0A4Z2EVS2_9TELE</name>
<keyword evidence="1" id="KW-0401">Integrin</keyword>
<evidence type="ECO:0000313" key="1">
    <source>
        <dbReference type="EMBL" id="TNN32987.1"/>
    </source>
</evidence>
<sequence length="75" mass="8224">MDQYHLVVFAANKRCHLYCQSKESGDAAYLKQLVHDGTRCSYKDAYSVCVRGECVVSRHLQGDASGSTPNAAVTL</sequence>
<accession>A0A4Z2EVS2</accession>
<comment type="caution">
    <text evidence="1">The sequence shown here is derived from an EMBL/GenBank/DDBJ whole genome shotgun (WGS) entry which is preliminary data.</text>
</comment>
<dbReference type="AlphaFoldDB" id="A0A4Z2EVS2"/>
<protein>
    <submittedName>
        <fullName evidence="1">A disintegrin and metalloproteinase with thrombospondin motifs 3</fullName>
    </submittedName>
</protein>
<dbReference type="OrthoDB" id="5855429at2759"/>
<gene>
    <name evidence="1" type="primary">ADAMTS3_6</name>
    <name evidence="1" type="ORF">EYF80_056849</name>
</gene>
<dbReference type="EMBL" id="SRLO01002400">
    <property type="protein sequence ID" value="TNN32987.1"/>
    <property type="molecule type" value="Genomic_DNA"/>
</dbReference>
<proteinExistence type="predicted"/>
<dbReference type="Proteomes" id="UP000314294">
    <property type="component" value="Unassembled WGS sequence"/>
</dbReference>
<dbReference type="Gene3D" id="3.40.1620.60">
    <property type="match status" value="1"/>
</dbReference>
<reference evidence="1 2" key="1">
    <citation type="submission" date="2019-03" db="EMBL/GenBank/DDBJ databases">
        <title>First draft genome of Liparis tanakae, snailfish: a comprehensive survey of snailfish specific genes.</title>
        <authorList>
            <person name="Kim W."/>
            <person name="Song I."/>
            <person name="Jeong J.-H."/>
            <person name="Kim D."/>
            <person name="Kim S."/>
            <person name="Ryu S."/>
            <person name="Song J.Y."/>
            <person name="Lee S.K."/>
        </authorList>
    </citation>
    <scope>NUCLEOTIDE SEQUENCE [LARGE SCALE GENOMIC DNA]</scope>
    <source>
        <tissue evidence="1">Muscle</tissue>
    </source>
</reference>
<organism evidence="1 2">
    <name type="scientific">Liparis tanakae</name>
    <name type="common">Tanaka's snailfish</name>
    <dbReference type="NCBI Taxonomy" id="230148"/>
    <lineage>
        <taxon>Eukaryota</taxon>
        <taxon>Metazoa</taxon>
        <taxon>Chordata</taxon>
        <taxon>Craniata</taxon>
        <taxon>Vertebrata</taxon>
        <taxon>Euteleostomi</taxon>
        <taxon>Actinopterygii</taxon>
        <taxon>Neopterygii</taxon>
        <taxon>Teleostei</taxon>
        <taxon>Neoteleostei</taxon>
        <taxon>Acanthomorphata</taxon>
        <taxon>Eupercaria</taxon>
        <taxon>Perciformes</taxon>
        <taxon>Cottioidei</taxon>
        <taxon>Cottales</taxon>
        <taxon>Liparidae</taxon>
        <taxon>Liparis</taxon>
    </lineage>
</organism>
<keyword evidence="2" id="KW-1185">Reference proteome</keyword>
<dbReference type="GO" id="GO:0007229">
    <property type="term" value="P:integrin-mediated signaling pathway"/>
    <property type="evidence" value="ECO:0007669"/>
    <property type="project" value="UniProtKB-KW"/>
</dbReference>